<dbReference type="SUPFAM" id="SSF57667">
    <property type="entry name" value="beta-beta-alpha zinc fingers"/>
    <property type="match status" value="6"/>
</dbReference>
<sequence length="463" mass="52892">MALQAENLTTCCRTCTEGSLEMFDVYATYNSLVIAEVLCTCTAVKIEKDDSLPQQICIKCYKQLTMFVDYKAQAELADSKLRASLSSGKLEVSVKEEQDSFENYPCDEDYSFDYTDETESEVKQEYCRTQAEETEKKKSKNFSCHVCSEVFRKLIHLRNHIRTEHPGERIKSEFTCKVCGKSFKHHNRLLRHNLIHDTKQKQFPCVLCPESFRRMSLLTSHLIIEHNQIGDMKPGAICDIGVNENQEIKKEEPDIFLCDVCSCTFDSAHSLAAHKKKHTKPGRVLACSICGKVFKKTSHLKRHELTHDVNRPYKCCLCKKAFVKESDLLSHLDKHKGISSGPFRCAICSKEFTHKSALTTHIKIHTGDRPYLCPTCGKRFDSSNNLKQHIRRHNGEKPFECNLCPKRFISKGELKSHGVTHTGLRAWACDQCGAAFTKSTTLHKHRMRHLGVKPHPCDKCPMK</sequence>
<evidence type="ECO:0000256" key="9">
    <source>
        <dbReference type="ARBA" id="ARBA00023163"/>
    </source>
</evidence>
<evidence type="ECO:0000256" key="2">
    <source>
        <dbReference type="ARBA" id="ARBA00006991"/>
    </source>
</evidence>
<evidence type="ECO:0000259" key="13">
    <source>
        <dbReference type="PROSITE" id="PS50157"/>
    </source>
</evidence>
<dbReference type="GO" id="GO:0001228">
    <property type="term" value="F:DNA-binding transcription activator activity, RNA polymerase II-specific"/>
    <property type="evidence" value="ECO:0007669"/>
    <property type="project" value="TreeGrafter"/>
</dbReference>
<keyword evidence="9" id="KW-0804">Transcription</keyword>
<dbReference type="Proteomes" id="UP000653454">
    <property type="component" value="Unassembled WGS sequence"/>
</dbReference>
<dbReference type="Pfam" id="PF13912">
    <property type="entry name" value="zf-C2H2_6"/>
    <property type="match status" value="1"/>
</dbReference>
<evidence type="ECO:0000256" key="6">
    <source>
        <dbReference type="ARBA" id="ARBA00022833"/>
    </source>
</evidence>
<comment type="caution">
    <text evidence="15">The sequence shown here is derived from an EMBL/GenBank/DDBJ whole genome shotgun (WGS) entry which is preliminary data.</text>
</comment>
<dbReference type="InterPro" id="IPR013087">
    <property type="entry name" value="Znf_C2H2_type"/>
</dbReference>
<evidence type="ECO:0000313" key="16">
    <source>
        <dbReference type="Proteomes" id="UP000653454"/>
    </source>
</evidence>
<dbReference type="InterPro" id="IPR036236">
    <property type="entry name" value="Znf_C2H2_sf"/>
</dbReference>
<dbReference type="AlphaFoldDB" id="A0A8S4F4L7"/>
<reference evidence="15" key="1">
    <citation type="submission" date="2020-11" db="EMBL/GenBank/DDBJ databases">
        <authorList>
            <person name="Whiteford S."/>
        </authorList>
    </citation>
    <scope>NUCLEOTIDE SEQUENCE</scope>
</reference>
<keyword evidence="4" id="KW-0677">Repeat</keyword>
<feature type="domain" description="C2H2-type" evidence="13">
    <location>
        <begin position="174"/>
        <end position="201"/>
    </location>
</feature>
<feature type="binding site" evidence="12">
    <location>
        <position position="57"/>
    </location>
    <ligand>
        <name>Zn(2+)</name>
        <dbReference type="ChEBI" id="CHEBI:29105"/>
    </ligand>
</feature>
<keyword evidence="10" id="KW-0539">Nucleus</keyword>
<dbReference type="InterPro" id="IPR012934">
    <property type="entry name" value="Znf_AD"/>
</dbReference>
<feature type="domain" description="C2H2-type" evidence="13">
    <location>
        <begin position="285"/>
        <end position="312"/>
    </location>
</feature>
<dbReference type="PROSITE" id="PS00028">
    <property type="entry name" value="ZINC_FINGER_C2H2_1"/>
    <property type="match status" value="10"/>
</dbReference>
<evidence type="ECO:0000256" key="5">
    <source>
        <dbReference type="ARBA" id="ARBA00022771"/>
    </source>
</evidence>
<dbReference type="GO" id="GO:0032502">
    <property type="term" value="P:developmental process"/>
    <property type="evidence" value="ECO:0007669"/>
    <property type="project" value="UniProtKB-ARBA"/>
</dbReference>
<dbReference type="Pfam" id="PF00096">
    <property type="entry name" value="zf-C2H2"/>
    <property type="match status" value="9"/>
</dbReference>
<dbReference type="GO" id="GO:0000978">
    <property type="term" value="F:RNA polymerase II cis-regulatory region sequence-specific DNA binding"/>
    <property type="evidence" value="ECO:0007669"/>
    <property type="project" value="TreeGrafter"/>
</dbReference>
<evidence type="ECO:0000256" key="12">
    <source>
        <dbReference type="PROSITE-ProRule" id="PRU01263"/>
    </source>
</evidence>
<dbReference type="Gene3D" id="3.40.1800.20">
    <property type="match status" value="1"/>
</dbReference>
<feature type="binding site" evidence="12">
    <location>
        <position position="15"/>
    </location>
    <ligand>
        <name>Zn(2+)</name>
        <dbReference type="ChEBI" id="CHEBI:29105"/>
    </ligand>
</feature>
<gene>
    <name evidence="15" type="ORF">PLXY2_LOCUS7914</name>
</gene>
<keyword evidence="16" id="KW-1185">Reference proteome</keyword>
<feature type="domain" description="C2H2-type" evidence="13">
    <location>
        <begin position="142"/>
        <end position="170"/>
    </location>
</feature>
<dbReference type="Pfam" id="PF07776">
    <property type="entry name" value="zf-AD"/>
    <property type="match status" value="1"/>
</dbReference>
<dbReference type="SMART" id="SM00355">
    <property type="entry name" value="ZnF_C2H2"/>
    <property type="match status" value="10"/>
</dbReference>
<organism evidence="15 16">
    <name type="scientific">Plutella xylostella</name>
    <name type="common">Diamondback moth</name>
    <name type="synonym">Plutella maculipennis</name>
    <dbReference type="NCBI Taxonomy" id="51655"/>
    <lineage>
        <taxon>Eukaryota</taxon>
        <taxon>Metazoa</taxon>
        <taxon>Ecdysozoa</taxon>
        <taxon>Arthropoda</taxon>
        <taxon>Hexapoda</taxon>
        <taxon>Insecta</taxon>
        <taxon>Pterygota</taxon>
        <taxon>Neoptera</taxon>
        <taxon>Endopterygota</taxon>
        <taxon>Lepidoptera</taxon>
        <taxon>Glossata</taxon>
        <taxon>Ditrysia</taxon>
        <taxon>Yponomeutoidea</taxon>
        <taxon>Plutellidae</taxon>
        <taxon>Plutella</taxon>
    </lineage>
</organism>
<evidence type="ECO:0000256" key="3">
    <source>
        <dbReference type="ARBA" id="ARBA00022723"/>
    </source>
</evidence>
<dbReference type="SMART" id="SM00868">
    <property type="entry name" value="zf-AD"/>
    <property type="match status" value="2"/>
</dbReference>
<dbReference type="GO" id="GO:0008270">
    <property type="term" value="F:zinc ion binding"/>
    <property type="evidence" value="ECO:0007669"/>
    <property type="project" value="UniProtKB-UniRule"/>
</dbReference>
<accession>A0A8S4F4L7</accession>
<feature type="binding site" evidence="12">
    <location>
        <position position="60"/>
    </location>
    <ligand>
        <name>Zn(2+)</name>
        <dbReference type="ChEBI" id="CHEBI:29105"/>
    </ligand>
</feature>
<evidence type="ECO:0000256" key="11">
    <source>
        <dbReference type="PROSITE-ProRule" id="PRU00042"/>
    </source>
</evidence>
<evidence type="ECO:0000256" key="4">
    <source>
        <dbReference type="ARBA" id="ARBA00022737"/>
    </source>
</evidence>
<keyword evidence="3 12" id="KW-0479">Metal-binding</keyword>
<feature type="domain" description="C2H2-type" evidence="13">
    <location>
        <begin position="313"/>
        <end position="340"/>
    </location>
</feature>
<dbReference type="PANTHER" id="PTHR24393">
    <property type="entry name" value="ZINC FINGER PROTEIN"/>
    <property type="match status" value="1"/>
</dbReference>
<feature type="domain" description="ZAD" evidence="14">
    <location>
        <begin position="10"/>
        <end position="84"/>
    </location>
</feature>
<dbReference type="SUPFAM" id="SSF57716">
    <property type="entry name" value="Glucocorticoid receptor-like (DNA-binding domain)"/>
    <property type="match status" value="1"/>
</dbReference>
<feature type="domain" description="C2H2-type" evidence="13">
    <location>
        <begin position="343"/>
        <end position="370"/>
    </location>
</feature>
<dbReference type="PROSITE" id="PS50157">
    <property type="entry name" value="ZINC_FINGER_C2H2_2"/>
    <property type="match status" value="9"/>
</dbReference>
<evidence type="ECO:0000259" key="14">
    <source>
        <dbReference type="PROSITE" id="PS51915"/>
    </source>
</evidence>
<keyword evidence="8" id="KW-0238">DNA-binding</keyword>
<comment type="subcellular location">
    <subcellularLocation>
        <location evidence="1">Nucleus</location>
    </subcellularLocation>
</comment>
<feature type="domain" description="C2H2-type" evidence="13">
    <location>
        <begin position="427"/>
        <end position="454"/>
    </location>
</feature>
<evidence type="ECO:0000256" key="10">
    <source>
        <dbReference type="ARBA" id="ARBA00023242"/>
    </source>
</evidence>
<feature type="domain" description="C2H2-type" evidence="13">
    <location>
        <begin position="399"/>
        <end position="426"/>
    </location>
</feature>
<dbReference type="EMBL" id="CAJHNJ030000028">
    <property type="protein sequence ID" value="CAG9123177.1"/>
    <property type="molecule type" value="Genomic_DNA"/>
</dbReference>
<feature type="domain" description="C2H2-type" evidence="13">
    <location>
        <begin position="256"/>
        <end position="283"/>
    </location>
</feature>
<protein>
    <submittedName>
        <fullName evidence="15">(diamondback moth) hypothetical protein</fullName>
    </submittedName>
</protein>
<keyword evidence="5 11" id="KW-0863">Zinc-finger</keyword>
<dbReference type="FunFam" id="3.30.160.60:FF:000202">
    <property type="entry name" value="Zinc finger protein 574"/>
    <property type="match status" value="1"/>
</dbReference>
<evidence type="ECO:0000256" key="1">
    <source>
        <dbReference type="ARBA" id="ARBA00004123"/>
    </source>
</evidence>
<dbReference type="Gene3D" id="3.30.160.60">
    <property type="entry name" value="Classic Zinc Finger"/>
    <property type="match status" value="8"/>
</dbReference>
<keyword evidence="7" id="KW-0805">Transcription regulation</keyword>
<name>A0A8S4F4L7_PLUXY</name>
<evidence type="ECO:0000256" key="7">
    <source>
        <dbReference type="ARBA" id="ARBA00023015"/>
    </source>
</evidence>
<dbReference type="PANTHER" id="PTHR24393:SF15">
    <property type="entry name" value="IP01243P-RELATED"/>
    <property type="match status" value="1"/>
</dbReference>
<keyword evidence="6 12" id="KW-0862">Zinc</keyword>
<dbReference type="GO" id="GO:0005634">
    <property type="term" value="C:nucleus"/>
    <property type="evidence" value="ECO:0007669"/>
    <property type="project" value="UniProtKB-SubCell"/>
</dbReference>
<proteinExistence type="inferred from homology"/>
<dbReference type="FunFam" id="3.30.160.60:FF:000185">
    <property type="entry name" value="zinc finger protein 319"/>
    <property type="match status" value="1"/>
</dbReference>
<comment type="similarity">
    <text evidence="2">Belongs to the krueppel C2H2-type zinc-finger protein family.</text>
</comment>
<feature type="domain" description="C2H2-type" evidence="13">
    <location>
        <begin position="371"/>
        <end position="398"/>
    </location>
</feature>
<feature type="binding site" evidence="12">
    <location>
        <position position="12"/>
    </location>
    <ligand>
        <name>Zn(2+)</name>
        <dbReference type="ChEBI" id="CHEBI:29105"/>
    </ligand>
</feature>
<dbReference type="PROSITE" id="PS51915">
    <property type="entry name" value="ZAD"/>
    <property type="match status" value="1"/>
</dbReference>
<dbReference type="FunFam" id="3.30.160.60:FF:000325">
    <property type="entry name" value="ZFP90 zinc finger protein"/>
    <property type="match status" value="1"/>
</dbReference>
<evidence type="ECO:0000313" key="15">
    <source>
        <dbReference type="EMBL" id="CAG9123177.1"/>
    </source>
</evidence>
<evidence type="ECO:0000256" key="8">
    <source>
        <dbReference type="ARBA" id="ARBA00023125"/>
    </source>
</evidence>